<dbReference type="InterPro" id="IPR032818">
    <property type="entry name" value="DedA-like"/>
</dbReference>
<dbReference type="RefSeq" id="WP_346092010.1">
    <property type="nucleotide sequence ID" value="NZ_BAABKS010000049.1"/>
</dbReference>
<feature type="region of interest" description="Disordered" evidence="7">
    <location>
        <begin position="674"/>
        <end position="703"/>
    </location>
</feature>
<organism evidence="10 11">
    <name type="scientific">Pseudonocardia benzenivorans</name>
    <dbReference type="NCBI Taxonomy" id="228005"/>
    <lineage>
        <taxon>Bacteria</taxon>
        <taxon>Bacillati</taxon>
        <taxon>Actinomycetota</taxon>
        <taxon>Actinomycetes</taxon>
        <taxon>Pseudonocardiales</taxon>
        <taxon>Pseudonocardiaceae</taxon>
        <taxon>Pseudonocardia</taxon>
    </lineage>
</organism>
<evidence type="ECO:0000256" key="5">
    <source>
        <dbReference type="ARBA" id="ARBA00022989"/>
    </source>
</evidence>
<keyword evidence="4 8" id="KW-0812">Transmembrane</keyword>
<dbReference type="InterPro" id="IPR007165">
    <property type="entry name" value="Phage_holin_4_2"/>
</dbReference>
<keyword evidence="6 8" id="KW-0472">Membrane</keyword>
<feature type="transmembrane region" description="Helical" evidence="8">
    <location>
        <begin position="292"/>
        <end position="317"/>
    </location>
</feature>
<name>A0ABW3VCP3_9PSEU</name>
<feature type="transmembrane region" description="Helical" evidence="8">
    <location>
        <begin position="170"/>
        <end position="191"/>
    </location>
</feature>
<keyword evidence="11" id="KW-1185">Reference proteome</keyword>
<protein>
    <submittedName>
        <fullName evidence="10">Phage holin family protein</fullName>
    </submittedName>
</protein>
<evidence type="ECO:0000313" key="11">
    <source>
        <dbReference type="Proteomes" id="UP001597182"/>
    </source>
</evidence>
<evidence type="ECO:0000256" key="7">
    <source>
        <dbReference type="SAM" id="MobiDB-lite"/>
    </source>
</evidence>
<feature type="transmembrane region" description="Helical" evidence="8">
    <location>
        <begin position="267"/>
        <end position="285"/>
    </location>
</feature>
<feature type="region of interest" description="Disordered" evidence="7">
    <location>
        <begin position="200"/>
        <end position="229"/>
    </location>
</feature>
<gene>
    <name evidence="10" type="ORF">ACFQ34_04295</name>
</gene>
<dbReference type="Proteomes" id="UP001597182">
    <property type="component" value="Unassembled WGS sequence"/>
</dbReference>
<evidence type="ECO:0000256" key="8">
    <source>
        <dbReference type="SAM" id="Phobius"/>
    </source>
</evidence>
<evidence type="ECO:0000256" key="6">
    <source>
        <dbReference type="ARBA" id="ARBA00023136"/>
    </source>
</evidence>
<feature type="transmembrane region" description="Helical" evidence="8">
    <location>
        <begin position="237"/>
        <end position="255"/>
    </location>
</feature>
<comment type="subcellular location">
    <subcellularLocation>
        <location evidence="1">Cell membrane</location>
        <topology evidence="1">Multi-pass membrane protein</topology>
    </subcellularLocation>
</comment>
<dbReference type="Gene3D" id="3.40.720.10">
    <property type="entry name" value="Alkaline Phosphatase, subunit A"/>
    <property type="match status" value="1"/>
</dbReference>
<dbReference type="Pfam" id="PF04020">
    <property type="entry name" value="Phage_holin_4_2"/>
    <property type="match status" value="1"/>
</dbReference>
<evidence type="ECO:0000313" key="10">
    <source>
        <dbReference type="EMBL" id="MFD1232495.1"/>
    </source>
</evidence>
<dbReference type="InterPro" id="IPR032816">
    <property type="entry name" value="VTT_dom"/>
</dbReference>
<sequence>MSALALSLDDLTDPARIGYPLLALGVFVGSVIPVVPTGAVVGAAAAVAMTTPHLSLPLVVLVATVAALAGDLITYGVARLGSDAAVRWVTRRQPVERLDAARATFARRGWQLVVVGRLLPAGRIPVLVAAAALAHPWRRLVPAAALAALLWAVAYSVLGVVSGGLFDSPLVATLVATVLVLLVGAVSGLVARRRRARVSGDRRARPTDSTGERSALVGATEPGPPHGRGRLLRGGRAAVRVVCVWAATAVALVMLDRLLPGFEMDSWWQPVVCALLLGLLTAIGWPPVARLVLPLALFTLGVGGFLLMGAGVAAVFLVVPGVHIHDFRAAVVVAVALAAVGAVISSLLALDEDEIFFRRAARRARRAAATDPDQVPGVLFLQVDGLGHDVVRRTVRDGDMPTLARWLAEGGHELTGWHCDWSSQTGASVCGILHGDNTDILGFRWYEKDRDHVMACAHPGDAAEIERRHSDGRGLLAVDGAARGNLFTGDAEHVSLTMSAIPLVEKRRRRGRGHERLWAGYYTYFANPVNALRTFVASLVDVGRELLAAARQRRADVRPRTRRGGWYPLARPGTTVISRDIVVSAIIEDMMAGRSVVYADFLGYDEVAHHSGIERFDTLEVLRGIDRQIGRLHRATHLAPRPYRIVVLTDHGQTQGWAFADRFGESIEQFVGRQCGAPQGEPSNRHDSRRPAEGWQAGSVLAEATSGTGPIARRLRARVERAGTAEHRTRTESGRPGAVARAAPGVVVVASGHVAMVSFTEHDGRVELETIEREFPALLPALVDHPGVGFVLVRSREYGAVVLGRDGARRLATDAVEGADPLTAYGPHAADLVRRVDGFPHCADIMINSRYEPGTDDAPPFEPHVGSHGGLGGPQSRGFLLYPADLPAPGEIVGAEALHRVLRGWLTHLGHPEPAAASATTHPDSERTALSRN</sequence>
<evidence type="ECO:0000259" key="9">
    <source>
        <dbReference type="Pfam" id="PF09335"/>
    </source>
</evidence>
<dbReference type="InterPro" id="IPR017850">
    <property type="entry name" value="Alkaline_phosphatase_core_sf"/>
</dbReference>
<feature type="domain" description="VTT" evidence="9">
    <location>
        <begin position="56"/>
        <end position="159"/>
    </location>
</feature>
<dbReference type="PANTHER" id="PTHR30353:SF0">
    <property type="entry name" value="TRANSMEMBRANE PROTEIN"/>
    <property type="match status" value="1"/>
</dbReference>
<accession>A0ABW3VCP3</accession>
<evidence type="ECO:0000256" key="4">
    <source>
        <dbReference type="ARBA" id="ARBA00022692"/>
    </source>
</evidence>
<dbReference type="Pfam" id="PF09335">
    <property type="entry name" value="VTT_dom"/>
    <property type="match status" value="1"/>
</dbReference>
<evidence type="ECO:0000256" key="1">
    <source>
        <dbReference type="ARBA" id="ARBA00004651"/>
    </source>
</evidence>
<feature type="compositionally biased region" description="Basic and acidic residues" evidence="7">
    <location>
        <begin position="923"/>
        <end position="933"/>
    </location>
</feature>
<feature type="region of interest" description="Disordered" evidence="7">
    <location>
        <begin position="913"/>
        <end position="933"/>
    </location>
</feature>
<feature type="transmembrane region" description="Helical" evidence="8">
    <location>
        <begin position="329"/>
        <end position="350"/>
    </location>
</feature>
<proteinExistence type="inferred from homology"/>
<evidence type="ECO:0000256" key="3">
    <source>
        <dbReference type="ARBA" id="ARBA00022475"/>
    </source>
</evidence>
<comment type="similarity">
    <text evidence="2">Belongs to the DedA family.</text>
</comment>
<dbReference type="SUPFAM" id="SSF53649">
    <property type="entry name" value="Alkaline phosphatase-like"/>
    <property type="match status" value="1"/>
</dbReference>
<feature type="transmembrane region" description="Helical" evidence="8">
    <location>
        <begin position="21"/>
        <end position="48"/>
    </location>
</feature>
<comment type="caution">
    <text evidence="10">The sequence shown here is derived from an EMBL/GenBank/DDBJ whole genome shotgun (WGS) entry which is preliminary data.</text>
</comment>
<evidence type="ECO:0000256" key="2">
    <source>
        <dbReference type="ARBA" id="ARBA00010792"/>
    </source>
</evidence>
<reference evidence="11" key="1">
    <citation type="journal article" date="2019" name="Int. J. Syst. Evol. Microbiol.">
        <title>The Global Catalogue of Microorganisms (GCM) 10K type strain sequencing project: providing services to taxonomists for standard genome sequencing and annotation.</title>
        <authorList>
            <consortium name="The Broad Institute Genomics Platform"/>
            <consortium name="The Broad Institute Genome Sequencing Center for Infectious Disease"/>
            <person name="Wu L."/>
            <person name="Ma J."/>
        </authorList>
    </citation>
    <scope>NUCLEOTIDE SEQUENCE [LARGE SCALE GENOMIC DNA]</scope>
    <source>
        <strain evidence="11">CCUG 49018</strain>
    </source>
</reference>
<feature type="transmembrane region" description="Helical" evidence="8">
    <location>
        <begin position="54"/>
        <end position="78"/>
    </location>
</feature>
<feature type="compositionally biased region" description="Basic and acidic residues" evidence="7">
    <location>
        <begin position="683"/>
        <end position="692"/>
    </location>
</feature>
<feature type="transmembrane region" description="Helical" evidence="8">
    <location>
        <begin position="140"/>
        <end position="158"/>
    </location>
</feature>
<dbReference type="PANTHER" id="PTHR30353">
    <property type="entry name" value="INNER MEMBRANE PROTEIN DEDA-RELATED"/>
    <property type="match status" value="1"/>
</dbReference>
<keyword evidence="3" id="KW-1003">Cell membrane</keyword>
<keyword evidence="5 8" id="KW-1133">Transmembrane helix</keyword>
<dbReference type="EMBL" id="JBHTMB010000025">
    <property type="protein sequence ID" value="MFD1232495.1"/>
    <property type="molecule type" value="Genomic_DNA"/>
</dbReference>